<keyword evidence="1" id="KW-0479">Metal-binding</keyword>
<dbReference type="PANTHER" id="PTHR43048:SF3">
    <property type="entry name" value="METHYLMALONYL-COA EPIMERASE, MITOCHONDRIAL"/>
    <property type="match status" value="1"/>
</dbReference>
<comment type="caution">
    <text evidence="3">The sequence shown here is derived from an EMBL/GenBank/DDBJ whole genome shotgun (WGS) entry which is preliminary data.</text>
</comment>
<dbReference type="PANTHER" id="PTHR43048">
    <property type="entry name" value="METHYLMALONYL-COA EPIMERASE"/>
    <property type="match status" value="1"/>
</dbReference>
<evidence type="ECO:0000313" key="4">
    <source>
        <dbReference type="Proteomes" id="UP001597101"/>
    </source>
</evidence>
<dbReference type="InterPro" id="IPR029068">
    <property type="entry name" value="Glyas_Bleomycin-R_OHBP_Dase"/>
</dbReference>
<dbReference type="SUPFAM" id="SSF54593">
    <property type="entry name" value="Glyoxalase/Bleomycin resistance protein/Dihydroxybiphenyl dioxygenase"/>
    <property type="match status" value="1"/>
</dbReference>
<accession>A0ABW3FII3</accession>
<gene>
    <name evidence="3" type="ORF">ACFQ14_15275</name>
</gene>
<dbReference type="InterPro" id="IPR004360">
    <property type="entry name" value="Glyas_Fos-R_dOase_dom"/>
</dbReference>
<dbReference type="RefSeq" id="WP_377213616.1">
    <property type="nucleotide sequence ID" value="NZ_JBHTJV010000025.1"/>
</dbReference>
<name>A0ABW3FII3_9HYPH</name>
<evidence type="ECO:0000313" key="3">
    <source>
        <dbReference type="EMBL" id="MFD0917764.1"/>
    </source>
</evidence>
<reference evidence="4" key="1">
    <citation type="journal article" date="2019" name="Int. J. Syst. Evol. Microbiol.">
        <title>The Global Catalogue of Microorganisms (GCM) 10K type strain sequencing project: providing services to taxonomists for standard genome sequencing and annotation.</title>
        <authorList>
            <consortium name="The Broad Institute Genomics Platform"/>
            <consortium name="The Broad Institute Genome Sequencing Center for Infectious Disease"/>
            <person name="Wu L."/>
            <person name="Ma J."/>
        </authorList>
    </citation>
    <scope>NUCLEOTIDE SEQUENCE [LARGE SCALE GENOMIC DNA]</scope>
    <source>
        <strain evidence="4">CCUG 60023</strain>
    </source>
</reference>
<dbReference type="Gene3D" id="3.10.180.10">
    <property type="entry name" value="2,3-Dihydroxybiphenyl 1,2-Dioxygenase, domain 1"/>
    <property type="match status" value="1"/>
</dbReference>
<dbReference type="InterPro" id="IPR051785">
    <property type="entry name" value="MMCE/EMCE_epimerase"/>
</dbReference>
<proteinExistence type="predicted"/>
<organism evidence="3 4">
    <name type="scientific">Pseudahrensia aquimaris</name>
    <dbReference type="NCBI Taxonomy" id="744461"/>
    <lineage>
        <taxon>Bacteria</taxon>
        <taxon>Pseudomonadati</taxon>
        <taxon>Pseudomonadota</taxon>
        <taxon>Alphaproteobacteria</taxon>
        <taxon>Hyphomicrobiales</taxon>
        <taxon>Ahrensiaceae</taxon>
        <taxon>Pseudahrensia</taxon>
    </lineage>
</organism>
<dbReference type="Pfam" id="PF00903">
    <property type="entry name" value="Glyoxalase"/>
    <property type="match status" value="1"/>
</dbReference>
<sequence>MGQAKLARMQHFAVEVSDTDRAISFYRECLGFKLTERHAAGEVEAIPVELTFMRLGDVHHELVLVHNPAKTYREKPTRPEDDLDGFPMFHHFAFECDSRDDWEAMLEKVKAYGAPIVRGPVLHSHADPRGDGSWGENEAFYLLDPDGHRIEIFCNLATIDPDGIHRNGEGVRMEGTVTEEL</sequence>
<dbReference type="PROSITE" id="PS51819">
    <property type="entry name" value="VOC"/>
    <property type="match status" value="1"/>
</dbReference>
<dbReference type="Proteomes" id="UP001597101">
    <property type="component" value="Unassembled WGS sequence"/>
</dbReference>
<evidence type="ECO:0000256" key="1">
    <source>
        <dbReference type="ARBA" id="ARBA00022723"/>
    </source>
</evidence>
<protein>
    <submittedName>
        <fullName evidence="3">VOC family protein</fullName>
    </submittedName>
</protein>
<feature type="domain" description="VOC" evidence="2">
    <location>
        <begin position="8"/>
        <end position="155"/>
    </location>
</feature>
<dbReference type="InterPro" id="IPR037523">
    <property type="entry name" value="VOC_core"/>
</dbReference>
<keyword evidence="4" id="KW-1185">Reference proteome</keyword>
<evidence type="ECO:0000259" key="2">
    <source>
        <dbReference type="PROSITE" id="PS51819"/>
    </source>
</evidence>
<dbReference type="EMBL" id="JBHTJV010000025">
    <property type="protein sequence ID" value="MFD0917764.1"/>
    <property type="molecule type" value="Genomic_DNA"/>
</dbReference>